<evidence type="ECO:0008006" key="4">
    <source>
        <dbReference type="Google" id="ProtNLM"/>
    </source>
</evidence>
<keyword evidence="1" id="KW-0812">Transmembrane</keyword>
<proteinExistence type="predicted"/>
<dbReference type="EMBL" id="JBGBPQ010000005">
    <property type="protein sequence ID" value="KAL1524474.1"/>
    <property type="molecule type" value="Genomic_DNA"/>
</dbReference>
<name>A0AB34JR05_PRYPA</name>
<reference evidence="2 3" key="1">
    <citation type="journal article" date="2024" name="Science">
        <title>Giant polyketide synthase enzymes in the biosynthesis of giant marine polyether toxins.</title>
        <authorList>
            <person name="Fallon T.R."/>
            <person name="Shende V.V."/>
            <person name="Wierzbicki I.H."/>
            <person name="Pendleton A.L."/>
            <person name="Watervoot N.F."/>
            <person name="Auber R.P."/>
            <person name="Gonzalez D.J."/>
            <person name="Wisecaver J.H."/>
            <person name="Moore B.S."/>
        </authorList>
    </citation>
    <scope>NUCLEOTIDE SEQUENCE [LARGE SCALE GENOMIC DNA]</scope>
    <source>
        <strain evidence="2 3">12B1</strain>
    </source>
</reference>
<evidence type="ECO:0000256" key="1">
    <source>
        <dbReference type="SAM" id="Phobius"/>
    </source>
</evidence>
<sequence length="481" mass="52206">MGWPSRLRVCSSPAFLPLGTSAAELPLLQPRTTSRSLVLLEQQDDVLCLPSVQVSKDTRTSYRAQLRAFFLSFYTSLTSAPLVAALNIAKSFKSRGSNDTHLFVAYLPSSPPLESGLWLTPLSASLAEQLPHPADFSALRAIHFQSLNRPEVQWSPPVCVAVATHSPSTSPSSPTLQQSPFGPALCSSLTECFSVVAMLHERLRRRPSLTLSVDLEGKLAAFSGRSPAALPRARTPAISLQLFPPASIPEPATSDRSAKMAALIHRLADSYSFDFPAEADELLRSHRAFLLAPFVGHPECGSIYGDGSTEDKVQRYVSSLNERIEKAHAIPTGSRLAAALARMRDYVVAELEPAGAARASASLATLTRLRGGTVRARLHSGLDAVVDQCVNLADTFVDIRRSTIEPPNVFDALVTGTFTGLLFGAYFFREYKRSTIVFASAFAITHTFPERIPPIAVNVVIASSEQVGRARRTVLRRLKSK</sequence>
<feature type="transmembrane region" description="Helical" evidence="1">
    <location>
        <begin position="409"/>
        <end position="428"/>
    </location>
</feature>
<keyword evidence="1" id="KW-1133">Transmembrane helix</keyword>
<protein>
    <recommendedName>
        <fullName evidence="4">MICOS complex subunit</fullName>
    </recommendedName>
</protein>
<evidence type="ECO:0000313" key="2">
    <source>
        <dbReference type="EMBL" id="KAL1524474.1"/>
    </source>
</evidence>
<organism evidence="2 3">
    <name type="scientific">Prymnesium parvum</name>
    <name type="common">Toxic golden alga</name>
    <dbReference type="NCBI Taxonomy" id="97485"/>
    <lineage>
        <taxon>Eukaryota</taxon>
        <taxon>Haptista</taxon>
        <taxon>Haptophyta</taxon>
        <taxon>Prymnesiophyceae</taxon>
        <taxon>Prymnesiales</taxon>
        <taxon>Prymnesiaceae</taxon>
        <taxon>Prymnesium</taxon>
    </lineage>
</organism>
<gene>
    <name evidence="2" type="ORF">AB1Y20_019368</name>
</gene>
<accession>A0AB34JR05</accession>
<keyword evidence="3" id="KW-1185">Reference proteome</keyword>
<evidence type="ECO:0000313" key="3">
    <source>
        <dbReference type="Proteomes" id="UP001515480"/>
    </source>
</evidence>
<keyword evidence="1" id="KW-0472">Membrane</keyword>
<dbReference type="AlphaFoldDB" id="A0AB34JR05"/>
<dbReference type="Proteomes" id="UP001515480">
    <property type="component" value="Unassembled WGS sequence"/>
</dbReference>
<comment type="caution">
    <text evidence="2">The sequence shown here is derived from an EMBL/GenBank/DDBJ whole genome shotgun (WGS) entry which is preliminary data.</text>
</comment>